<dbReference type="Proteomes" id="UP000830326">
    <property type="component" value="Chromosome"/>
</dbReference>
<name>A0ABY4HB73_9BACI</name>
<keyword evidence="1" id="KW-0472">Membrane</keyword>
<proteinExistence type="predicted"/>
<evidence type="ECO:0000313" key="2">
    <source>
        <dbReference type="EMBL" id="UOR12114.1"/>
    </source>
</evidence>
<evidence type="ECO:0000256" key="1">
    <source>
        <dbReference type="SAM" id="Phobius"/>
    </source>
</evidence>
<evidence type="ECO:0008006" key="4">
    <source>
        <dbReference type="Google" id="ProtNLM"/>
    </source>
</evidence>
<protein>
    <recommendedName>
        <fullName evidence="4">Cytochrome C biogenesis protein transmembrane domain-containing protein</fullName>
    </recommendedName>
</protein>
<accession>A0ABY4HB73</accession>
<sequence length="52" mass="5748">MNTIYDQLDGNWAVSPFSYLLVLLGGILSAVSICYVPILVMFMFSGYMGKHA</sequence>
<gene>
    <name evidence="2" type="ORF">MUO15_00780</name>
</gene>
<keyword evidence="3" id="KW-1185">Reference proteome</keyword>
<dbReference type="EMBL" id="CP095075">
    <property type="protein sequence ID" value="UOR12114.1"/>
    <property type="molecule type" value="Genomic_DNA"/>
</dbReference>
<keyword evidence="1" id="KW-1133">Transmembrane helix</keyword>
<dbReference type="RefSeq" id="WP_245032679.1">
    <property type="nucleotide sequence ID" value="NZ_CP095075.1"/>
</dbReference>
<organism evidence="2 3">
    <name type="scientific">Halobacillus amylolyticus</name>
    <dbReference type="NCBI Taxonomy" id="2932259"/>
    <lineage>
        <taxon>Bacteria</taxon>
        <taxon>Bacillati</taxon>
        <taxon>Bacillota</taxon>
        <taxon>Bacilli</taxon>
        <taxon>Bacillales</taxon>
        <taxon>Bacillaceae</taxon>
        <taxon>Halobacillus</taxon>
    </lineage>
</organism>
<keyword evidence="1" id="KW-0812">Transmembrane</keyword>
<evidence type="ECO:0000313" key="3">
    <source>
        <dbReference type="Proteomes" id="UP000830326"/>
    </source>
</evidence>
<reference evidence="2" key="1">
    <citation type="submission" date="2022-04" db="EMBL/GenBank/DDBJ databases">
        <title>Halobacillus sp. isolated from saltern.</title>
        <authorList>
            <person name="Won M."/>
            <person name="Lee C.-M."/>
            <person name="Woen H.-Y."/>
            <person name="Kwon S.-W."/>
        </authorList>
    </citation>
    <scope>NUCLEOTIDE SEQUENCE</scope>
    <source>
        <strain evidence="2">SSHM10-5</strain>
    </source>
</reference>
<feature type="transmembrane region" description="Helical" evidence="1">
    <location>
        <begin position="20"/>
        <end position="44"/>
    </location>
</feature>